<organism evidence="1 2">
    <name type="scientific">Thermocoleostomius sinensis A174</name>
    <dbReference type="NCBI Taxonomy" id="2016057"/>
    <lineage>
        <taxon>Bacteria</taxon>
        <taxon>Bacillati</taxon>
        <taxon>Cyanobacteriota</taxon>
        <taxon>Cyanophyceae</taxon>
        <taxon>Oculatellales</taxon>
        <taxon>Oculatellaceae</taxon>
        <taxon>Thermocoleostomius</taxon>
    </lineage>
</organism>
<keyword evidence="2" id="KW-1185">Reference proteome</keyword>
<dbReference type="RefSeq" id="WP_268609476.1">
    <property type="nucleotide sequence ID" value="NZ_CP113797.1"/>
</dbReference>
<evidence type="ECO:0000313" key="1">
    <source>
        <dbReference type="EMBL" id="WAL59682.1"/>
    </source>
</evidence>
<dbReference type="AlphaFoldDB" id="A0A9E8ZD65"/>
<dbReference type="Proteomes" id="UP001163152">
    <property type="component" value="Chromosome"/>
</dbReference>
<proteinExistence type="predicted"/>
<evidence type="ECO:0000313" key="2">
    <source>
        <dbReference type="Proteomes" id="UP001163152"/>
    </source>
</evidence>
<gene>
    <name evidence="1" type="ORF">OXH18_21300</name>
</gene>
<dbReference type="KEGG" id="tsin:OXH18_21300"/>
<protein>
    <submittedName>
        <fullName evidence="1">Uncharacterized protein</fullName>
    </submittedName>
</protein>
<name>A0A9E8ZD65_9CYAN</name>
<sequence>MSHQAHYETVLATCSNQSGAIALLKQYRPYLEMIPSMRRPHDSLISIPLPLIRVRSVASIGKTGAVSGELVRLPCEVVMLMCDPEWKIKTGVELFLFIHRPNEDFSQLLGRWRQTQIYLDNGYEWIMPSRYQHILSEGAEQIRPLFVVFPKTPDRICRGLKGAGLPFVLQTPDLLDAEPANFLNPFSTEMLEADE</sequence>
<accession>A0A9E8ZD65</accession>
<reference evidence="1" key="1">
    <citation type="submission" date="2022-12" db="EMBL/GenBank/DDBJ databases">
        <title>Polyphasic identification of a Novel Hot-Spring Cyanobacterium Ocullathermofonsia sinensis gen nov. sp. nov. and Genomic Insights on its Adaptations to the Thermal Habitat.</title>
        <authorList>
            <person name="Daroch M."/>
            <person name="Tang J."/>
            <person name="Jiang Y."/>
        </authorList>
    </citation>
    <scope>NUCLEOTIDE SEQUENCE</scope>
    <source>
        <strain evidence="1">PKUAC-SCTA174</strain>
    </source>
</reference>
<dbReference type="EMBL" id="CP113797">
    <property type="protein sequence ID" value="WAL59682.1"/>
    <property type="molecule type" value="Genomic_DNA"/>
</dbReference>